<name>G4U250_SERID</name>
<sequence length="129" mass="14676">MPHPRIRFLKIKNHNISSTPDGLTDPWDLSELRVALTRDSSLVKRATKESQVLQTLESRCNVLSKSTPPSVWPRLRELQFHGQLSPAMYSILDKCTPLTVLSTAYFDATTSNVDLARQYATLANRMQKY</sequence>
<comment type="caution">
    <text evidence="1">The sequence shown here is derived from an EMBL/GenBank/DDBJ whole genome shotgun (WGS) entry which is preliminary data.</text>
</comment>
<protein>
    <submittedName>
        <fullName evidence="1">Uncharacterized protein</fullName>
    </submittedName>
</protein>
<accession>G4U250</accession>
<dbReference type="EMBL" id="CAFZ01001813">
    <property type="protein sequence ID" value="CCA77643.1"/>
    <property type="molecule type" value="Genomic_DNA"/>
</dbReference>
<evidence type="ECO:0000313" key="2">
    <source>
        <dbReference type="Proteomes" id="UP000007148"/>
    </source>
</evidence>
<evidence type="ECO:0000313" key="1">
    <source>
        <dbReference type="EMBL" id="CCA77643.1"/>
    </source>
</evidence>
<organism evidence="1 2">
    <name type="scientific">Serendipita indica (strain DSM 11827)</name>
    <name type="common">Root endophyte fungus</name>
    <name type="synonym">Piriformospora indica</name>
    <dbReference type="NCBI Taxonomy" id="1109443"/>
    <lineage>
        <taxon>Eukaryota</taxon>
        <taxon>Fungi</taxon>
        <taxon>Dikarya</taxon>
        <taxon>Basidiomycota</taxon>
        <taxon>Agaricomycotina</taxon>
        <taxon>Agaricomycetes</taxon>
        <taxon>Sebacinales</taxon>
        <taxon>Serendipitaceae</taxon>
        <taxon>Serendipita</taxon>
    </lineage>
</organism>
<reference evidence="1 2" key="1">
    <citation type="journal article" date="2011" name="PLoS Pathog.">
        <title>Endophytic Life Strategies Decoded by Genome and Transcriptome Analyses of the Mutualistic Root Symbiont Piriformospora indica.</title>
        <authorList>
            <person name="Zuccaro A."/>
            <person name="Lahrmann U."/>
            <person name="Guldener U."/>
            <person name="Langen G."/>
            <person name="Pfiffi S."/>
            <person name="Biedenkopf D."/>
            <person name="Wong P."/>
            <person name="Samans B."/>
            <person name="Grimm C."/>
            <person name="Basiewicz M."/>
            <person name="Murat C."/>
            <person name="Martin F."/>
            <person name="Kogel K.H."/>
        </authorList>
    </citation>
    <scope>NUCLEOTIDE SEQUENCE [LARGE SCALE GENOMIC DNA]</scope>
    <source>
        <strain evidence="1 2">DSM 11827</strain>
    </source>
</reference>
<dbReference type="Proteomes" id="UP000007148">
    <property type="component" value="Unassembled WGS sequence"/>
</dbReference>
<gene>
    <name evidence="1" type="ORF">PIIN_11621</name>
</gene>
<keyword evidence="2" id="KW-1185">Reference proteome</keyword>
<dbReference type="InParanoid" id="G4U250"/>
<proteinExistence type="predicted"/>
<dbReference type="AlphaFoldDB" id="G4U250"/>
<dbReference type="HOGENOM" id="CLU_1949665_0_0_1"/>